<evidence type="ECO:0000313" key="5">
    <source>
        <dbReference type="Proteomes" id="UP000265882"/>
    </source>
</evidence>
<feature type="domain" description="Histone deacetylase" evidence="3">
    <location>
        <begin position="17"/>
        <end position="280"/>
    </location>
</feature>
<dbReference type="InterPro" id="IPR000286">
    <property type="entry name" value="HDACs"/>
</dbReference>
<evidence type="ECO:0000256" key="2">
    <source>
        <dbReference type="ARBA" id="ARBA00022801"/>
    </source>
</evidence>
<dbReference type="InterPro" id="IPR023696">
    <property type="entry name" value="Ureohydrolase_dom_sf"/>
</dbReference>
<dbReference type="GO" id="GO:0040029">
    <property type="term" value="P:epigenetic regulation of gene expression"/>
    <property type="evidence" value="ECO:0007669"/>
    <property type="project" value="TreeGrafter"/>
</dbReference>
<evidence type="ECO:0000259" key="3">
    <source>
        <dbReference type="Pfam" id="PF00850"/>
    </source>
</evidence>
<dbReference type="PRINTS" id="PR01270">
    <property type="entry name" value="HDASUPER"/>
</dbReference>
<keyword evidence="2" id="KW-0378">Hydrolase</keyword>
<dbReference type="Gene3D" id="3.40.800.20">
    <property type="entry name" value="Histone deacetylase domain"/>
    <property type="match status" value="1"/>
</dbReference>
<dbReference type="InterPro" id="IPR044150">
    <property type="entry name" value="HDAC_classIV"/>
</dbReference>
<proteinExistence type="inferred from homology"/>
<dbReference type="InterPro" id="IPR023801">
    <property type="entry name" value="His_deacetylse_dom"/>
</dbReference>
<dbReference type="Proteomes" id="UP000265882">
    <property type="component" value="Unassembled WGS sequence"/>
</dbReference>
<dbReference type="PANTHER" id="PTHR10625">
    <property type="entry name" value="HISTONE DEACETYLASE HDAC1-RELATED"/>
    <property type="match status" value="1"/>
</dbReference>
<dbReference type="GO" id="GO:0004407">
    <property type="term" value="F:histone deacetylase activity"/>
    <property type="evidence" value="ECO:0007669"/>
    <property type="project" value="InterPro"/>
</dbReference>
<dbReference type="EMBL" id="QZKU01000123">
    <property type="protein sequence ID" value="RJP16720.1"/>
    <property type="molecule type" value="Genomic_DNA"/>
</dbReference>
<accession>A0A3A4NI10</accession>
<dbReference type="PANTHER" id="PTHR10625:SF19">
    <property type="entry name" value="HISTONE DEACETYLASE 12"/>
    <property type="match status" value="1"/>
</dbReference>
<dbReference type="InterPro" id="IPR037138">
    <property type="entry name" value="His_deacetylse_dom_sf"/>
</dbReference>
<evidence type="ECO:0000256" key="1">
    <source>
        <dbReference type="ARBA" id="ARBA00005947"/>
    </source>
</evidence>
<dbReference type="AlphaFoldDB" id="A0A3A4NI10"/>
<comment type="caution">
    <text evidence="4">The sequence shown here is derived from an EMBL/GenBank/DDBJ whole genome shotgun (WGS) entry which is preliminary data.</text>
</comment>
<reference evidence="4 5" key="1">
    <citation type="journal article" date="2017" name="ISME J.">
        <title>Energy and carbon metabolisms in a deep terrestrial subsurface fluid microbial community.</title>
        <authorList>
            <person name="Momper L."/>
            <person name="Jungbluth S.P."/>
            <person name="Lee M.D."/>
            <person name="Amend J.P."/>
        </authorList>
    </citation>
    <scope>NUCLEOTIDE SEQUENCE [LARGE SCALE GENOMIC DNA]</scope>
    <source>
        <strain evidence="4">SURF_5</strain>
    </source>
</reference>
<dbReference type="Pfam" id="PF00850">
    <property type="entry name" value="Hist_deacetyl"/>
    <property type="match status" value="1"/>
</dbReference>
<protein>
    <submittedName>
        <fullName evidence="4">Histone deacetylase</fullName>
    </submittedName>
</protein>
<comment type="similarity">
    <text evidence="1">Belongs to the histone deacetylase family.</text>
</comment>
<evidence type="ECO:0000313" key="4">
    <source>
        <dbReference type="EMBL" id="RJP16720.1"/>
    </source>
</evidence>
<organism evidence="4 5">
    <name type="scientific">Abyssobacteria bacterium (strain SURF_5)</name>
    <dbReference type="NCBI Taxonomy" id="2093360"/>
    <lineage>
        <taxon>Bacteria</taxon>
        <taxon>Pseudomonadati</taxon>
        <taxon>Candidatus Hydrogenedentota</taxon>
        <taxon>Candidatus Abyssobacteria</taxon>
    </lineage>
</organism>
<sequence length="301" mass="34117">MATIVYSDKYYCDIGFHVFPSKKYRLVYQMLEKHENLSDPRAHLIQPRVPTRDELLLVHTEKYLDDALNARLTPATFSSELPVKRDVIDAFLLSTGGTLVAAECATAQEPSINLGGGYHHAFADHAEGFCFFNDVAIATRKLLTEKKARRIAIVDCDLHQGNGTAHIFLKEENVFTFSIHQEDNYPVKQESDLDIGLDNGVGDQEYLEQLGRALDVIEKDFDPDFVFYLAGADPFEEDQLGALRLTHEGFRRRDDLVIGFSERKKIPICIVLAGGYSRDVRDTVRIHYQTCLRLFARGSKE</sequence>
<gene>
    <name evidence="4" type="ORF">C4520_17980</name>
</gene>
<dbReference type="CDD" id="cd09993">
    <property type="entry name" value="HDAC_classIV"/>
    <property type="match status" value="1"/>
</dbReference>
<dbReference type="GO" id="GO:0016787">
    <property type="term" value="F:hydrolase activity"/>
    <property type="evidence" value="ECO:0007669"/>
    <property type="project" value="UniProtKB-KW"/>
</dbReference>
<dbReference type="SUPFAM" id="SSF52768">
    <property type="entry name" value="Arginase/deacetylase"/>
    <property type="match status" value="1"/>
</dbReference>
<name>A0A3A4NI10_ABYX5</name>